<dbReference type="EMBL" id="JAVDWA010000001">
    <property type="protein sequence ID" value="MDR7071367.1"/>
    <property type="molecule type" value="Genomic_DNA"/>
</dbReference>
<name>A0ABU1TVY4_9BACL</name>
<dbReference type="SUPFAM" id="SSF56112">
    <property type="entry name" value="Protein kinase-like (PK-like)"/>
    <property type="match status" value="1"/>
</dbReference>
<dbReference type="Pfam" id="PF01636">
    <property type="entry name" value="APH"/>
    <property type="match status" value="1"/>
</dbReference>
<dbReference type="Gene3D" id="3.90.1200.10">
    <property type="match status" value="1"/>
</dbReference>
<reference evidence="2 3" key="1">
    <citation type="submission" date="2023-07" db="EMBL/GenBank/DDBJ databases">
        <title>Sorghum-associated microbial communities from plants grown in Nebraska, USA.</title>
        <authorList>
            <person name="Schachtman D."/>
        </authorList>
    </citation>
    <scope>NUCLEOTIDE SEQUENCE [LARGE SCALE GENOMIC DNA]</scope>
    <source>
        <strain evidence="2 3">BE211</strain>
    </source>
</reference>
<accession>A0ABU1TVY4</accession>
<organism evidence="2 3">
    <name type="scientific">Fictibacillus barbaricus</name>
    <dbReference type="NCBI Taxonomy" id="182136"/>
    <lineage>
        <taxon>Bacteria</taxon>
        <taxon>Bacillati</taxon>
        <taxon>Bacillota</taxon>
        <taxon>Bacilli</taxon>
        <taxon>Bacillales</taxon>
        <taxon>Fictibacillaceae</taxon>
        <taxon>Fictibacillus</taxon>
    </lineage>
</organism>
<dbReference type="Proteomes" id="UP001258181">
    <property type="component" value="Unassembled WGS sequence"/>
</dbReference>
<dbReference type="GO" id="GO:0016301">
    <property type="term" value="F:kinase activity"/>
    <property type="evidence" value="ECO:0007669"/>
    <property type="project" value="UniProtKB-KW"/>
</dbReference>
<proteinExistence type="predicted"/>
<evidence type="ECO:0000313" key="2">
    <source>
        <dbReference type="EMBL" id="MDR7071367.1"/>
    </source>
</evidence>
<dbReference type="PANTHER" id="PTHR21310">
    <property type="entry name" value="AMINOGLYCOSIDE PHOSPHOTRANSFERASE-RELATED-RELATED"/>
    <property type="match status" value="1"/>
</dbReference>
<keyword evidence="2" id="KW-0808">Transferase</keyword>
<evidence type="ECO:0000313" key="3">
    <source>
        <dbReference type="Proteomes" id="UP001258181"/>
    </source>
</evidence>
<dbReference type="InterPro" id="IPR051678">
    <property type="entry name" value="AGP_Transferase"/>
</dbReference>
<evidence type="ECO:0000259" key="1">
    <source>
        <dbReference type="Pfam" id="PF01636"/>
    </source>
</evidence>
<dbReference type="InterPro" id="IPR002575">
    <property type="entry name" value="Aminoglycoside_PTrfase"/>
</dbReference>
<dbReference type="InterPro" id="IPR011009">
    <property type="entry name" value="Kinase-like_dom_sf"/>
</dbReference>
<feature type="domain" description="Aminoglycoside phosphotransferase" evidence="1">
    <location>
        <begin position="27"/>
        <end position="225"/>
    </location>
</feature>
<protein>
    <submittedName>
        <fullName evidence="2">Aminoglycoside phosphotransferase (APT) family kinase protein</fullName>
    </submittedName>
</protein>
<sequence>MNPFELNDIPKEIKKGLSKIIYIMFPKQGWTSDVGIIVTDDGKFVIKRSKGEKYSSWLKQEIFVLNALSKTNLPVPKVIHYAVRKEETWAMLEFMEGQTLRDYLLHEKDMHKRQEALYQFGKTLAQIHSTDCPAELRSDKPWLSRMLEKAQFYLENYEVVGSRELLEKLQQQQLKPSAQTLIHGDFTIDNVLIKDGEITSIIDWSGGSYGDPRYDIALAIRPKQNAFEADSDLQKFYEGYGGQKISPEEYTYFEEGLYEFF</sequence>
<dbReference type="RefSeq" id="WP_310255916.1">
    <property type="nucleotide sequence ID" value="NZ_JAVDWA010000001.1"/>
</dbReference>
<keyword evidence="2" id="KW-0418">Kinase</keyword>
<keyword evidence="3" id="KW-1185">Reference proteome</keyword>
<comment type="caution">
    <text evidence="2">The sequence shown here is derived from an EMBL/GenBank/DDBJ whole genome shotgun (WGS) entry which is preliminary data.</text>
</comment>
<gene>
    <name evidence="2" type="ORF">J2X07_000342</name>
</gene>